<name>A0AAD7DU24_MYCRO</name>
<evidence type="ECO:0000313" key="3">
    <source>
        <dbReference type="Proteomes" id="UP001221757"/>
    </source>
</evidence>
<proteinExistence type="predicted"/>
<dbReference type="Proteomes" id="UP001221757">
    <property type="component" value="Unassembled WGS sequence"/>
</dbReference>
<feature type="region of interest" description="Disordered" evidence="1">
    <location>
        <begin position="282"/>
        <end position="377"/>
    </location>
</feature>
<gene>
    <name evidence="2" type="ORF">B0H17DRAFT_1196896</name>
</gene>
<sequence>MSPDLLKNRDPKRALGPFGGQVAALARIGAETYFRTTNADYVPAVPSLQLPHQLFLRSDMRYGTDDPTLWPQQFTERYCHFAVIAKMGARPELAVMWWDPSPADFIVGSAVTRGLGRLRHSRLLALLSPVDHLVAQVGKLQRTSQTPIIPLFGLLIQTIRVWSEQLRTLPARYNTMVFMVTSLQRAGIAIAPCVGAFTVSPVVAQQLWAARVPFWFLRPSFVFDAENILAVVPLQEPIAIYSEAAGDGVPKVLYSGNNTLDKIAAIWRQALQTPWYHNPFETADDSSSPALETTHSSSRGCSPSPVTHPSAVASSSRSVAQANSQESHVGPSLARRDTPLMSRLSTTDPQKSPKASQKIGSKAFQNSASKGPSKTPRDKFAVLLVY</sequence>
<accession>A0AAD7DU24</accession>
<feature type="compositionally biased region" description="Polar residues" evidence="1">
    <location>
        <begin position="343"/>
        <end position="372"/>
    </location>
</feature>
<dbReference type="EMBL" id="JARKIE010000026">
    <property type="protein sequence ID" value="KAJ7698313.1"/>
    <property type="molecule type" value="Genomic_DNA"/>
</dbReference>
<protein>
    <submittedName>
        <fullName evidence="2">Uncharacterized protein</fullName>
    </submittedName>
</protein>
<keyword evidence="3" id="KW-1185">Reference proteome</keyword>
<reference evidence="2" key="1">
    <citation type="submission" date="2023-03" db="EMBL/GenBank/DDBJ databases">
        <title>Massive genome expansion in bonnet fungi (Mycena s.s.) driven by repeated elements and novel gene families across ecological guilds.</title>
        <authorList>
            <consortium name="Lawrence Berkeley National Laboratory"/>
            <person name="Harder C.B."/>
            <person name="Miyauchi S."/>
            <person name="Viragh M."/>
            <person name="Kuo A."/>
            <person name="Thoen E."/>
            <person name="Andreopoulos B."/>
            <person name="Lu D."/>
            <person name="Skrede I."/>
            <person name="Drula E."/>
            <person name="Henrissat B."/>
            <person name="Morin E."/>
            <person name="Kohler A."/>
            <person name="Barry K."/>
            <person name="LaButti K."/>
            <person name="Morin E."/>
            <person name="Salamov A."/>
            <person name="Lipzen A."/>
            <person name="Mereny Z."/>
            <person name="Hegedus B."/>
            <person name="Baldrian P."/>
            <person name="Stursova M."/>
            <person name="Weitz H."/>
            <person name="Taylor A."/>
            <person name="Grigoriev I.V."/>
            <person name="Nagy L.G."/>
            <person name="Martin F."/>
            <person name="Kauserud H."/>
        </authorList>
    </citation>
    <scope>NUCLEOTIDE SEQUENCE</scope>
    <source>
        <strain evidence="2">CBHHK067</strain>
    </source>
</reference>
<feature type="compositionally biased region" description="Polar residues" evidence="1">
    <location>
        <begin position="285"/>
        <end position="307"/>
    </location>
</feature>
<comment type="caution">
    <text evidence="2">The sequence shown here is derived from an EMBL/GenBank/DDBJ whole genome shotgun (WGS) entry which is preliminary data.</text>
</comment>
<evidence type="ECO:0000256" key="1">
    <source>
        <dbReference type="SAM" id="MobiDB-lite"/>
    </source>
</evidence>
<evidence type="ECO:0000313" key="2">
    <source>
        <dbReference type="EMBL" id="KAJ7698313.1"/>
    </source>
</evidence>
<organism evidence="2 3">
    <name type="scientific">Mycena rosella</name>
    <name type="common">Pink bonnet</name>
    <name type="synonym">Agaricus rosellus</name>
    <dbReference type="NCBI Taxonomy" id="1033263"/>
    <lineage>
        <taxon>Eukaryota</taxon>
        <taxon>Fungi</taxon>
        <taxon>Dikarya</taxon>
        <taxon>Basidiomycota</taxon>
        <taxon>Agaricomycotina</taxon>
        <taxon>Agaricomycetes</taxon>
        <taxon>Agaricomycetidae</taxon>
        <taxon>Agaricales</taxon>
        <taxon>Marasmiineae</taxon>
        <taxon>Mycenaceae</taxon>
        <taxon>Mycena</taxon>
    </lineage>
</organism>
<dbReference type="AlphaFoldDB" id="A0AAD7DU24"/>
<feature type="compositionally biased region" description="Low complexity" evidence="1">
    <location>
        <begin position="310"/>
        <end position="325"/>
    </location>
</feature>